<reference evidence="3" key="1">
    <citation type="submission" date="2012-11" db="EMBL/GenBank/DDBJ databases">
        <authorList>
            <person name="Lucero-Rivera Y.E."/>
            <person name="Tovar-Ramirez D."/>
        </authorList>
    </citation>
    <scope>NUCLEOTIDE SEQUENCE [LARGE SCALE GENOMIC DNA]</scope>
    <source>
        <strain evidence="3">Araruama</strain>
    </source>
</reference>
<comment type="caution">
    <text evidence="2">The sequence shown here is derived from an EMBL/GenBank/DDBJ whole genome shotgun (WGS) entry which is preliminary data.</text>
</comment>
<dbReference type="Proteomes" id="UP000189670">
    <property type="component" value="Unassembled WGS sequence"/>
</dbReference>
<evidence type="ECO:0000256" key="1">
    <source>
        <dbReference type="SAM" id="Phobius"/>
    </source>
</evidence>
<evidence type="ECO:0000313" key="3">
    <source>
        <dbReference type="Proteomes" id="UP000189670"/>
    </source>
</evidence>
<keyword evidence="1" id="KW-0812">Transmembrane</keyword>
<keyword evidence="1" id="KW-0472">Membrane</keyword>
<sequence>MLIVICVILACFACSDDNNDEYSYNSLEGKELVNGTVIDSVPMAGTVAVIGKKNHLMMTNLLNIFAFTIIMAPIVSMLQILNHH</sequence>
<evidence type="ECO:0000313" key="2">
    <source>
        <dbReference type="EMBL" id="ETR70146.1"/>
    </source>
</evidence>
<organism evidence="2 3">
    <name type="scientific">Candidatus Magnetoglobus multicellularis str. Araruama</name>
    <dbReference type="NCBI Taxonomy" id="890399"/>
    <lineage>
        <taxon>Bacteria</taxon>
        <taxon>Pseudomonadati</taxon>
        <taxon>Thermodesulfobacteriota</taxon>
        <taxon>Desulfobacteria</taxon>
        <taxon>Desulfobacterales</taxon>
        <taxon>Desulfobacteraceae</taxon>
        <taxon>Candidatus Magnetoglobus</taxon>
    </lineage>
</organism>
<feature type="transmembrane region" description="Helical" evidence="1">
    <location>
        <begin position="62"/>
        <end position="81"/>
    </location>
</feature>
<dbReference type="AlphaFoldDB" id="A0A1V1P5W9"/>
<name>A0A1V1P5W9_9BACT</name>
<accession>A0A1V1P5W9</accession>
<dbReference type="EMBL" id="ATBP01000478">
    <property type="protein sequence ID" value="ETR70146.1"/>
    <property type="molecule type" value="Genomic_DNA"/>
</dbReference>
<gene>
    <name evidence="2" type="ORF">OMM_09031</name>
</gene>
<protein>
    <submittedName>
        <fullName evidence="2">Uncharacterized protein</fullName>
    </submittedName>
</protein>
<keyword evidence="1" id="KW-1133">Transmembrane helix</keyword>
<proteinExistence type="predicted"/>